<dbReference type="Proteomes" id="UP000284702">
    <property type="component" value="Unassembled WGS sequence"/>
</dbReference>
<feature type="transmembrane region" description="Helical" evidence="2">
    <location>
        <begin position="508"/>
        <end position="532"/>
    </location>
</feature>
<keyword evidence="4" id="KW-1185">Reference proteome</keyword>
<feature type="transmembrane region" description="Helical" evidence="2">
    <location>
        <begin position="266"/>
        <end position="286"/>
    </location>
</feature>
<dbReference type="AlphaFoldDB" id="A0A3R7ZGN9"/>
<name>A0A3R7ZGN9_APHAT</name>
<sequence>MDESQAAADDFERLRTSALAKLDDMRDQLLQYHKEVMAKVVESETAGVAPSAGDSASAHIEDDAMQWQKDKQELQERLQESLRRNEQLAMEMAQCRLEDAQLKRSLDQLKHRQVITETQLQHQQAAQDAQRKQLQLKDQLLTNYRTSIRNLENKLKNMVESTYHIQEKEISYLAHLAAKHPRNNLPKPVSPFIAVFMTFLRRTNGLSLVLLLGLAGAITYTKTATEYGMFLNAPVLAVSYSLVGLLGITPYLGWKGATSQSWSYLRAYDAGIICFLALLGLGVLGLEFFQADIHNALAIHETSTNHSMTIQGRSILFPRNASTIDTPHAVTSFIQAEADKAFVLFLQARFDAWFPQTIITTNTVSNVTATNLMASSSWDPRPWLARTFNVSAVFYPEPLKETPQWMTQFIATTCTNTSDVDDTLLTGFVPLPVHPTFHLCLRPILQFSVDTAYVVEVLLLALASLLAIQYATLLLLKFVDPASSSASTTADAANKKATRKTSSSVMHFFDAALFVLGLVFLASSGTGLYVVLSRPDDVAVDTEIQIIEASGIGFGFVYGILLCLSAALGCSPKLMKVQSFVLLVVVGLQLALATTLYMVKVNIVAVQQECHAFTAKPSQNTTNNHALETLPPPPSMTTTLFPSPSNATGASVQSLRLLLSKAATGAPPSPLNDPCRIHLAMKLAAFVGWIVNAAGVVVTLQTILMMRNLWTLVLLVRLRKLMGLKTRKPKRTGGPPSVPYTDDDPTTNEVTLPFHVAMDRYWESYPRGSSSNEATVAHARHQFTLEWLKVTGASSVHEKDALLTMSQFQSIVRVLVLKRLVTKCGLEVSKQHYDFRNFFVWKWGNEYICWIGWRAGGIEG</sequence>
<keyword evidence="2" id="KW-1133">Transmembrane helix</keyword>
<keyword evidence="2" id="KW-0472">Membrane</keyword>
<proteinExistence type="predicted"/>
<keyword evidence="1" id="KW-0175">Coiled coil</keyword>
<evidence type="ECO:0000313" key="4">
    <source>
        <dbReference type="Proteomes" id="UP000284702"/>
    </source>
</evidence>
<keyword evidence="2" id="KW-0812">Transmembrane</keyword>
<organism evidence="3 4">
    <name type="scientific">Aphanomyces astaci</name>
    <name type="common">Crayfish plague agent</name>
    <dbReference type="NCBI Taxonomy" id="112090"/>
    <lineage>
        <taxon>Eukaryota</taxon>
        <taxon>Sar</taxon>
        <taxon>Stramenopiles</taxon>
        <taxon>Oomycota</taxon>
        <taxon>Saprolegniomycetes</taxon>
        <taxon>Saprolegniales</taxon>
        <taxon>Verrucalvaceae</taxon>
        <taxon>Aphanomyces</taxon>
    </lineage>
</organism>
<comment type="caution">
    <text evidence="3">The sequence shown here is derived from an EMBL/GenBank/DDBJ whole genome shotgun (WGS) entry which is preliminary data.</text>
</comment>
<feature type="coiled-coil region" evidence="1">
    <location>
        <begin position="57"/>
        <end position="103"/>
    </location>
</feature>
<dbReference type="EMBL" id="MZMZ02002033">
    <property type="protein sequence ID" value="RQM27553.1"/>
    <property type="molecule type" value="Genomic_DNA"/>
</dbReference>
<evidence type="ECO:0000256" key="1">
    <source>
        <dbReference type="SAM" id="Coils"/>
    </source>
</evidence>
<feature type="transmembrane region" description="Helical" evidence="2">
    <location>
        <begin position="689"/>
        <end position="718"/>
    </location>
</feature>
<evidence type="ECO:0000313" key="3">
    <source>
        <dbReference type="EMBL" id="RQM27553.1"/>
    </source>
</evidence>
<reference evidence="3" key="1">
    <citation type="submission" date="2018-07" db="EMBL/GenBank/DDBJ databases">
        <title>Annotation of Aphanomyces astaci genome assembly.</title>
        <authorList>
            <person name="Studholme D.J."/>
        </authorList>
    </citation>
    <scope>NUCLEOTIDE SEQUENCE [LARGE SCALE GENOMIC DNA]</scope>
    <source>
        <strain evidence="3">Pc</strain>
    </source>
</reference>
<feature type="transmembrane region" description="Helical" evidence="2">
    <location>
        <begin position="233"/>
        <end position="254"/>
    </location>
</feature>
<dbReference type="VEuPathDB" id="FungiDB:H257_02662"/>
<feature type="transmembrane region" description="Helical" evidence="2">
    <location>
        <begin position="452"/>
        <end position="476"/>
    </location>
</feature>
<feature type="transmembrane region" description="Helical" evidence="2">
    <location>
        <begin position="580"/>
        <end position="599"/>
    </location>
</feature>
<protein>
    <submittedName>
        <fullName evidence="3">Uncharacterized protein</fullName>
    </submittedName>
</protein>
<feature type="transmembrane region" description="Helical" evidence="2">
    <location>
        <begin position="544"/>
        <end position="568"/>
    </location>
</feature>
<feature type="transmembrane region" description="Helical" evidence="2">
    <location>
        <begin position="205"/>
        <end position="221"/>
    </location>
</feature>
<accession>A0A3R7ZGN9</accession>
<gene>
    <name evidence="3" type="ORF">B5M09_002807</name>
</gene>
<evidence type="ECO:0000256" key="2">
    <source>
        <dbReference type="SAM" id="Phobius"/>
    </source>
</evidence>